<dbReference type="InterPro" id="IPR017827">
    <property type="entry name" value="HSQ_synthase_HpnC"/>
</dbReference>
<dbReference type="SFLD" id="SFLDS00005">
    <property type="entry name" value="Isoprenoid_Synthase_Type_I"/>
    <property type="match status" value="1"/>
</dbReference>
<sequence>MPVDHYENFPVASLLLPRRLHAPVTALYAFARSADDIADEGELPAAERLRRLDEYAAQLERIAAGQPCAQPLFQRLAAAVHEHRLPLSPLHDLLDAFRQDVVQTRYATHAKLLDYCRRSANPVGRLLLCLYRAETPQHLRWSDAICSSLQLINHWQDVAIDFAKSPGRIYLPQEDLEAHGVTEELIAAALRDGPQRMDERWRSLMAFEVRRARELMLSGAPLGRALPGRIGLELRLIIAGGLRILDKIEAVDYDVFHRRPVLRAHDWPLLLWQAVSRQHCNTAARTALLDSDSASDSPPR</sequence>
<dbReference type="AlphaFoldDB" id="A0A7Z7HRM4"/>
<organism evidence="1 2">
    <name type="scientific">Sterolibacterium denitrificans</name>
    <dbReference type="NCBI Taxonomy" id="157592"/>
    <lineage>
        <taxon>Bacteria</taxon>
        <taxon>Pseudomonadati</taxon>
        <taxon>Pseudomonadota</taxon>
        <taxon>Betaproteobacteria</taxon>
        <taxon>Nitrosomonadales</taxon>
        <taxon>Sterolibacteriaceae</taxon>
        <taxon>Sterolibacterium</taxon>
    </lineage>
</organism>
<dbReference type="PANTHER" id="PTHR31480">
    <property type="entry name" value="BIFUNCTIONAL LYCOPENE CYCLASE/PHYTOENE SYNTHASE"/>
    <property type="match status" value="1"/>
</dbReference>
<dbReference type="EMBL" id="LT837803">
    <property type="protein sequence ID" value="SMB27831.1"/>
    <property type="molecule type" value="Genomic_DNA"/>
</dbReference>
<name>A0A7Z7HRM4_9PROT</name>
<dbReference type="InterPro" id="IPR008949">
    <property type="entry name" value="Isoprenoid_synthase_dom_sf"/>
</dbReference>
<accession>A0A7Z7HRM4</accession>
<dbReference type="Pfam" id="PF00494">
    <property type="entry name" value="SQS_PSY"/>
    <property type="match status" value="1"/>
</dbReference>
<dbReference type="RefSeq" id="WP_154716974.1">
    <property type="nucleotide sequence ID" value="NZ_LT837803.1"/>
</dbReference>
<dbReference type="GO" id="GO:0051996">
    <property type="term" value="F:squalene synthase [NAD(P)H] activity"/>
    <property type="evidence" value="ECO:0007669"/>
    <property type="project" value="InterPro"/>
</dbReference>
<keyword evidence="2" id="KW-1185">Reference proteome</keyword>
<evidence type="ECO:0000313" key="2">
    <source>
        <dbReference type="Proteomes" id="UP000242886"/>
    </source>
</evidence>
<dbReference type="NCBIfam" id="TIGR03464">
    <property type="entry name" value="HpnC"/>
    <property type="match status" value="1"/>
</dbReference>
<proteinExistence type="predicted"/>
<protein>
    <submittedName>
        <fullName evidence="1">Terpenoid synthase-related protein</fullName>
    </submittedName>
</protein>
<dbReference type="GO" id="GO:0016114">
    <property type="term" value="P:terpenoid biosynthetic process"/>
    <property type="evidence" value="ECO:0007669"/>
    <property type="project" value="UniProtKB-ARBA"/>
</dbReference>
<dbReference type="SFLD" id="SFLDG01018">
    <property type="entry name" value="Squalene/Phytoene_Synthase_Lik"/>
    <property type="match status" value="1"/>
</dbReference>
<dbReference type="GO" id="GO:0004311">
    <property type="term" value="F:geranylgeranyl diphosphate synthase activity"/>
    <property type="evidence" value="ECO:0007669"/>
    <property type="project" value="InterPro"/>
</dbReference>
<dbReference type="Gene3D" id="1.10.600.10">
    <property type="entry name" value="Farnesyl Diphosphate Synthase"/>
    <property type="match status" value="1"/>
</dbReference>
<gene>
    <name evidence="1" type="ORF">SDENCHOL_20481</name>
</gene>
<dbReference type="SFLD" id="SFLDG01212">
    <property type="entry name" value="Phytoene_synthase_like"/>
    <property type="match status" value="1"/>
</dbReference>
<dbReference type="InterPro" id="IPR002060">
    <property type="entry name" value="Squ/phyt_synthse"/>
</dbReference>
<dbReference type="InterPro" id="IPR044843">
    <property type="entry name" value="Trans_IPPS_bact-type"/>
</dbReference>
<evidence type="ECO:0000313" key="1">
    <source>
        <dbReference type="EMBL" id="SMB27831.1"/>
    </source>
</evidence>
<dbReference type="SUPFAM" id="SSF48576">
    <property type="entry name" value="Terpenoid synthases"/>
    <property type="match status" value="1"/>
</dbReference>
<reference evidence="1" key="1">
    <citation type="submission" date="2017-03" db="EMBL/GenBank/DDBJ databases">
        <authorList>
            <consortium name="AG Boll"/>
        </authorList>
    </citation>
    <scope>NUCLEOTIDE SEQUENCE [LARGE SCALE GENOMIC DNA]</scope>
    <source>
        <strain evidence="1">Chol</strain>
    </source>
</reference>
<dbReference type="CDD" id="cd00683">
    <property type="entry name" value="Trans_IPPS_HH"/>
    <property type="match status" value="1"/>
</dbReference>
<dbReference type="Proteomes" id="UP000242886">
    <property type="component" value="Chromosome SDENCHOL"/>
</dbReference>
<dbReference type="InterPro" id="IPR033904">
    <property type="entry name" value="Trans_IPPS_HH"/>
</dbReference>